<keyword evidence="7" id="KW-0997">Cell inner membrane</keyword>
<evidence type="ECO:0000256" key="2">
    <source>
        <dbReference type="ARBA" id="ARBA00022692"/>
    </source>
</evidence>
<reference evidence="8 9" key="1">
    <citation type="submission" date="2018-02" db="EMBL/GenBank/DDBJ databases">
        <title>Genome sequencing of Solimonas sp. HR-BB.</title>
        <authorList>
            <person name="Lee Y."/>
            <person name="Jeon C.O."/>
        </authorList>
    </citation>
    <scope>NUCLEOTIDE SEQUENCE [LARGE SCALE GENOMIC DNA]</scope>
    <source>
        <strain evidence="8 9">HR-BB</strain>
    </source>
</reference>
<dbReference type="GO" id="GO:0071555">
    <property type="term" value="P:cell wall organization"/>
    <property type="evidence" value="ECO:0007669"/>
    <property type="project" value="UniProtKB-KW"/>
</dbReference>
<dbReference type="CDD" id="cd08010">
    <property type="entry name" value="MltG_like"/>
    <property type="match status" value="1"/>
</dbReference>
<evidence type="ECO:0000256" key="3">
    <source>
        <dbReference type="ARBA" id="ARBA00022989"/>
    </source>
</evidence>
<accession>A0A2S5TDW9</accession>
<comment type="catalytic activity">
    <reaction evidence="7">
        <text>a peptidoglycan chain = a peptidoglycan chain with N-acetyl-1,6-anhydromuramyl-[peptide] at the reducing end + a peptidoglycan chain with N-acetylglucosamine at the non-reducing end.</text>
        <dbReference type="EC" id="4.2.2.29"/>
    </reaction>
</comment>
<feature type="site" description="Important for catalytic activity" evidence="7">
    <location>
        <position position="216"/>
    </location>
</feature>
<dbReference type="OrthoDB" id="9814591at2"/>
<comment type="function">
    <text evidence="7">Functions as a peptidoglycan terminase that cleaves nascent peptidoglycan strands endolytically to terminate their elongation.</text>
</comment>
<dbReference type="RefSeq" id="WP_104231209.1">
    <property type="nucleotide sequence ID" value="NZ_PSNW01000008.1"/>
</dbReference>
<organism evidence="8 9">
    <name type="scientific">Solimonas fluminis</name>
    <dbReference type="NCBI Taxonomy" id="2086571"/>
    <lineage>
        <taxon>Bacteria</taxon>
        <taxon>Pseudomonadati</taxon>
        <taxon>Pseudomonadota</taxon>
        <taxon>Gammaproteobacteria</taxon>
        <taxon>Nevskiales</taxon>
        <taxon>Nevskiaceae</taxon>
        <taxon>Solimonas</taxon>
    </lineage>
</organism>
<evidence type="ECO:0000256" key="4">
    <source>
        <dbReference type="ARBA" id="ARBA00023136"/>
    </source>
</evidence>
<evidence type="ECO:0000256" key="5">
    <source>
        <dbReference type="ARBA" id="ARBA00023239"/>
    </source>
</evidence>
<evidence type="ECO:0000256" key="1">
    <source>
        <dbReference type="ARBA" id="ARBA00022475"/>
    </source>
</evidence>
<dbReference type="GO" id="GO:0008932">
    <property type="term" value="F:lytic endotransglycosylase activity"/>
    <property type="evidence" value="ECO:0007669"/>
    <property type="project" value="UniProtKB-UniRule"/>
</dbReference>
<keyword evidence="4 7" id="KW-0472">Membrane</keyword>
<dbReference type="NCBIfam" id="TIGR00247">
    <property type="entry name" value="endolytic transglycosylase MltG"/>
    <property type="match status" value="1"/>
</dbReference>
<dbReference type="Pfam" id="PF02618">
    <property type="entry name" value="YceG"/>
    <property type="match status" value="1"/>
</dbReference>
<dbReference type="EMBL" id="PSNW01000008">
    <property type="protein sequence ID" value="PPE73170.1"/>
    <property type="molecule type" value="Genomic_DNA"/>
</dbReference>
<comment type="similarity">
    <text evidence="7">Belongs to the transglycosylase MltG family.</text>
</comment>
<keyword evidence="3 7" id="KW-1133">Transmembrane helix</keyword>
<dbReference type="PANTHER" id="PTHR30518:SF2">
    <property type="entry name" value="ENDOLYTIC MUREIN TRANSGLYCOSYLASE"/>
    <property type="match status" value="1"/>
</dbReference>
<dbReference type="GO" id="GO:0005886">
    <property type="term" value="C:plasma membrane"/>
    <property type="evidence" value="ECO:0007669"/>
    <property type="project" value="UniProtKB-UniRule"/>
</dbReference>
<name>A0A2S5TDW9_9GAMM</name>
<proteinExistence type="inferred from homology"/>
<sequence>MRTFFALLLLLLAGSGAVGWDASRLLQAPLPLSRTESLEIAPGSSLTTALNGLQERGIVQPQRLALYLRLYARFTGVSGQIKAGEYALQPGLNPLDLLALMVEGKTRLHELRLTEGWTFAQAVKLMRAHPAIRQTRPEATSEELMAAIGRAGVHPEGRLFPDTYRFPKGTTDIDFLRRAADALDKALAQEWETREADLPYATPEEALTMASIIEKETGAAFERPQIGGVFVRRLRMGIRLQTDPTIIYGLGEGFDGNIRKADLLADNPYNSYTRDGLPPSPICLPSRAAINAALHPAPGTAIFFVSKGDGTHQFSDTLAEHEAAVRRYQLGRP</sequence>
<keyword evidence="6 7" id="KW-0961">Cell wall biogenesis/degradation</keyword>
<dbReference type="Gene3D" id="3.30.160.60">
    <property type="entry name" value="Classic Zinc Finger"/>
    <property type="match status" value="1"/>
</dbReference>
<evidence type="ECO:0000256" key="7">
    <source>
        <dbReference type="HAMAP-Rule" id="MF_02065"/>
    </source>
</evidence>
<gene>
    <name evidence="7 8" type="primary">mltG</name>
    <name evidence="8" type="ORF">C3942_15240</name>
</gene>
<dbReference type="Gene3D" id="3.30.1490.480">
    <property type="entry name" value="Endolytic murein transglycosylase"/>
    <property type="match status" value="1"/>
</dbReference>
<dbReference type="PANTHER" id="PTHR30518">
    <property type="entry name" value="ENDOLYTIC MUREIN TRANSGLYCOSYLASE"/>
    <property type="match status" value="1"/>
</dbReference>
<evidence type="ECO:0000313" key="8">
    <source>
        <dbReference type="EMBL" id="PPE73170.1"/>
    </source>
</evidence>
<protein>
    <recommendedName>
        <fullName evidence="7">Endolytic murein transglycosylase</fullName>
        <ecNumber evidence="7">4.2.2.29</ecNumber>
    </recommendedName>
    <alternativeName>
        <fullName evidence="7">Peptidoglycan lytic transglycosylase</fullName>
    </alternativeName>
    <alternativeName>
        <fullName evidence="7">Peptidoglycan polymerization terminase</fullName>
    </alternativeName>
</protein>
<keyword evidence="5 7" id="KW-0456">Lyase</keyword>
<evidence type="ECO:0000313" key="9">
    <source>
        <dbReference type="Proteomes" id="UP000238220"/>
    </source>
</evidence>
<comment type="caution">
    <text evidence="8">The sequence shown here is derived from an EMBL/GenBank/DDBJ whole genome shotgun (WGS) entry which is preliminary data.</text>
</comment>
<dbReference type="InterPro" id="IPR003770">
    <property type="entry name" value="MLTG-like"/>
</dbReference>
<keyword evidence="2 7" id="KW-0812">Transmembrane</keyword>
<dbReference type="HAMAP" id="MF_02065">
    <property type="entry name" value="MltG"/>
    <property type="match status" value="1"/>
</dbReference>
<evidence type="ECO:0000256" key="6">
    <source>
        <dbReference type="ARBA" id="ARBA00023316"/>
    </source>
</evidence>
<keyword evidence="9" id="KW-1185">Reference proteome</keyword>
<dbReference type="Proteomes" id="UP000238220">
    <property type="component" value="Unassembled WGS sequence"/>
</dbReference>
<keyword evidence="1 7" id="KW-1003">Cell membrane</keyword>
<dbReference type="AlphaFoldDB" id="A0A2S5TDW9"/>
<dbReference type="GO" id="GO:0009252">
    <property type="term" value="P:peptidoglycan biosynthetic process"/>
    <property type="evidence" value="ECO:0007669"/>
    <property type="project" value="UniProtKB-UniRule"/>
</dbReference>
<dbReference type="EC" id="4.2.2.29" evidence="7"/>